<proteinExistence type="predicted"/>
<accession>A0A3B0TM71</accession>
<evidence type="ECO:0000313" key="1">
    <source>
        <dbReference type="EMBL" id="VAW17740.1"/>
    </source>
</evidence>
<dbReference type="InterPro" id="IPR019285">
    <property type="entry name" value="DUF2336"/>
</dbReference>
<reference evidence="1" key="1">
    <citation type="submission" date="2018-06" db="EMBL/GenBank/DDBJ databases">
        <authorList>
            <person name="Zhirakovskaya E."/>
        </authorList>
    </citation>
    <scope>NUCLEOTIDE SEQUENCE</scope>
</reference>
<organism evidence="1">
    <name type="scientific">hydrothermal vent metagenome</name>
    <dbReference type="NCBI Taxonomy" id="652676"/>
    <lineage>
        <taxon>unclassified sequences</taxon>
        <taxon>metagenomes</taxon>
        <taxon>ecological metagenomes</taxon>
    </lineage>
</organism>
<evidence type="ECO:0008006" key="2">
    <source>
        <dbReference type="Google" id="ProtNLM"/>
    </source>
</evidence>
<dbReference type="AlphaFoldDB" id="A0A3B0TM71"/>
<dbReference type="Pfam" id="PF10098">
    <property type="entry name" value="DUF2336"/>
    <property type="match status" value="1"/>
</dbReference>
<gene>
    <name evidence="1" type="ORF">MNBD_ALPHA12-229</name>
</gene>
<name>A0A3B0TM71_9ZZZZ</name>
<protein>
    <recommendedName>
        <fullName evidence="2">DUF2336 domain-containing protein</fullName>
    </recommendedName>
</protein>
<dbReference type="EMBL" id="UOEO01000077">
    <property type="protein sequence ID" value="VAW17740.1"/>
    <property type="molecule type" value="Genomic_DNA"/>
</dbReference>
<sequence>MIGFQPYETFQLLIESGGVDRANTLLVAACDAFARRGKPHVLEVEQFEVLATRLFPTAATGARMKAAATLGRSQYLSPKLEQLVVENIGDDLFSYLEEAPAISETTMIGIISSADTRVCATIAQRPDISNVALAKLFQLNSRRVYRALAANTSIRPRGPYLNALARSAQMDHKVAWSLAARKDFDTALLAPAFFDLEEADRLKVIGAFALRKTPNAPIKKTLEQISVATNELSLALMKLFMENRRPEVTRLLTQITGLDEVRCGQIAHDVSGAALFVVLKAFGLTSQDGLKVLIHATAHEDEDRSGTLSVFARMFQDVSSDAMAFLLSAWRGEVNLLDLAKPQYRPFVQESKRTPATAKTSRDPVIAQAVSALERISARRAG</sequence>